<dbReference type="GO" id="GO:0003700">
    <property type="term" value="F:DNA-binding transcription factor activity"/>
    <property type="evidence" value="ECO:0007669"/>
    <property type="project" value="TreeGrafter"/>
</dbReference>
<dbReference type="InterPro" id="IPR036388">
    <property type="entry name" value="WH-like_DNA-bd_sf"/>
</dbReference>
<protein>
    <submittedName>
        <fullName evidence="3">Transcriptional regulator, BadM/Rrf2 family</fullName>
    </submittedName>
</protein>
<organism evidence="3">
    <name type="scientific">Geobacter sp. (strain M21)</name>
    <dbReference type="NCBI Taxonomy" id="443144"/>
    <lineage>
        <taxon>Bacteria</taxon>
        <taxon>Pseudomonadati</taxon>
        <taxon>Thermodesulfobacteriota</taxon>
        <taxon>Desulfuromonadia</taxon>
        <taxon>Geobacterales</taxon>
        <taxon>Geobacteraceae</taxon>
        <taxon>Geobacter</taxon>
    </lineage>
</organism>
<dbReference type="InterPro" id="IPR000944">
    <property type="entry name" value="Tscrpt_reg_Rrf2"/>
</dbReference>
<dbReference type="PANTHER" id="PTHR33221">
    <property type="entry name" value="WINGED HELIX-TURN-HELIX TRANSCRIPTIONAL REGULATOR, RRF2 FAMILY"/>
    <property type="match status" value="1"/>
</dbReference>
<evidence type="ECO:0000256" key="2">
    <source>
        <dbReference type="SAM" id="MobiDB-lite"/>
    </source>
</evidence>
<evidence type="ECO:0000313" key="3">
    <source>
        <dbReference type="EMBL" id="ACT18847.1"/>
    </source>
</evidence>
<gene>
    <name evidence="3" type="ordered locus">GM21_2814</name>
</gene>
<sequence length="154" mass="16524">MKLNKASLFALISVLELASDPERQLSTSDIADKYGISSHHLAKVMRNLVHQGVVQAMRGVGGGYRFAGNVNRTTLLDIIQLFETLESELDLPHWNKAAEPVISELHSVTSEIDTVTRAILDTITLSTLLKNTKATGEAAAEASKPGRASKTAAG</sequence>
<dbReference type="InterPro" id="IPR030489">
    <property type="entry name" value="TR_Rrf2-type_CS"/>
</dbReference>
<dbReference type="NCBIfam" id="TIGR00738">
    <property type="entry name" value="rrf2_super"/>
    <property type="match status" value="1"/>
</dbReference>
<reference evidence="3" key="1">
    <citation type="submission" date="2009-07" db="EMBL/GenBank/DDBJ databases">
        <title>Complete sequence of Geobacter sp. M21.</title>
        <authorList>
            <consortium name="US DOE Joint Genome Institute"/>
            <person name="Lucas S."/>
            <person name="Copeland A."/>
            <person name="Lapidus A."/>
            <person name="Glavina del Rio T."/>
            <person name="Dalin E."/>
            <person name="Tice H."/>
            <person name="Bruce D."/>
            <person name="Goodwin L."/>
            <person name="Pitluck S."/>
            <person name="Saunders E."/>
            <person name="Brettin T."/>
            <person name="Detter J.C."/>
            <person name="Han C."/>
            <person name="Larimer F."/>
            <person name="Land M."/>
            <person name="Hauser L."/>
            <person name="Kyrpides N."/>
            <person name="Ovchinnikova G."/>
            <person name="Lovley D."/>
        </authorList>
    </citation>
    <scope>NUCLEOTIDE SEQUENCE [LARGE SCALE GENOMIC DNA]</scope>
    <source>
        <strain evidence="3">M21</strain>
    </source>
</reference>
<evidence type="ECO:0000256" key="1">
    <source>
        <dbReference type="ARBA" id="ARBA00023125"/>
    </source>
</evidence>
<name>C6E1W3_GEOSM</name>
<dbReference type="SUPFAM" id="SSF46785">
    <property type="entry name" value="Winged helix' DNA-binding domain"/>
    <property type="match status" value="1"/>
</dbReference>
<dbReference type="GO" id="GO:0005829">
    <property type="term" value="C:cytosol"/>
    <property type="evidence" value="ECO:0007669"/>
    <property type="project" value="TreeGrafter"/>
</dbReference>
<dbReference type="Gene3D" id="1.10.10.10">
    <property type="entry name" value="Winged helix-like DNA-binding domain superfamily/Winged helix DNA-binding domain"/>
    <property type="match status" value="1"/>
</dbReference>
<dbReference type="EMBL" id="CP001661">
    <property type="protein sequence ID" value="ACT18847.1"/>
    <property type="molecule type" value="Genomic_DNA"/>
</dbReference>
<dbReference type="Pfam" id="PF02082">
    <property type="entry name" value="Rrf2"/>
    <property type="match status" value="1"/>
</dbReference>
<feature type="region of interest" description="Disordered" evidence="2">
    <location>
        <begin position="134"/>
        <end position="154"/>
    </location>
</feature>
<dbReference type="STRING" id="443144.GM21_2814"/>
<proteinExistence type="predicted"/>
<dbReference type="HOGENOM" id="CLU_107144_2_1_7"/>
<keyword evidence="1" id="KW-0238">DNA-binding</keyword>
<dbReference type="PROSITE" id="PS51197">
    <property type="entry name" value="HTH_RRF2_2"/>
    <property type="match status" value="1"/>
</dbReference>
<dbReference type="eggNOG" id="COG1959">
    <property type="taxonomic scope" value="Bacteria"/>
</dbReference>
<dbReference type="InterPro" id="IPR036390">
    <property type="entry name" value="WH_DNA-bd_sf"/>
</dbReference>
<dbReference type="GO" id="GO:0003677">
    <property type="term" value="F:DNA binding"/>
    <property type="evidence" value="ECO:0007669"/>
    <property type="project" value="UniProtKB-KW"/>
</dbReference>
<dbReference type="KEGG" id="gem:GM21_2814"/>
<dbReference type="AlphaFoldDB" id="C6E1W3"/>
<accession>C6E1W3</accession>
<dbReference type="PROSITE" id="PS01332">
    <property type="entry name" value="HTH_RRF2_1"/>
    <property type="match status" value="1"/>
</dbReference>
<dbReference type="PANTHER" id="PTHR33221:SF4">
    <property type="entry name" value="HTH-TYPE TRANSCRIPTIONAL REPRESSOR NSRR"/>
    <property type="match status" value="1"/>
</dbReference>
<dbReference type="OrthoDB" id="9800519at2"/>